<reference evidence="2 3" key="1">
    <citation type="submission" date="2020-08" db="EMBL/GenBank/DDBJ databases">
        <title>A Genomic Blueprint of the Chicken Gut Microbiome.</title>
        <authorList>
            <person name="Gilroy R."/>
            <person name="Ravi A."/>
            <person name="Getino M."/>
            <person name="Pursley I."/>
            <person name="Horton D.L."/>
            <person name="Alikhan N.-F."/>
            <person name="Baker D."/>
            <person name="Gharbi K."/>
            <person name="Hall N."/>
            <person name="Watson M."/>
            <person name="Adriaenssens E.M."/>
            <person name="Foster-Nyarko E."/>
            <person name="Jarju S."/>
            <person name="Secka A."/>
            <person name="Antonio M."/>
            <person name="Oren A."/>
            <person name="Chaudhuri R."/>
            <person name="La Ragione R.M."/>
            <person name="Hildebrand F."/>
            <person name="Pallen M.J."/>
        </authorList>
    </citation>
    <scope>NUCLEOTIDE SEQUENCE [LARGE SCALE GENOMIC DNA]</scope>
    <source>
        <strain evidence="2 3">Sa2CVA6</strain>
    </source>
</reference>
<dbReference type="SMART" id="SM00450">
    <property type="entry name" value="RHOD"/>
    <property type="match status" value="1"/>
</dbReference>
<evidence type="ECO:0000313" key="2">
    <source>
        <dbReference type="EMBL" id="MBD7961965.1"/>
    </source>
</evidence>
<feature type="domain" description="Rhodanese" evidence="1">
    <location>
        <begin position="20"/>
        <end position="113"/>
    </location>
</feature>
<dbReference type="InterPro" id="IPR050229">
    <property type="entry name" value="GlpE_sulfurtransferase"/>
</dbReference>
<gene>
    <name evidence="2" type="ORF">H9646_15935</name>
</gene>
<protein>
    <submittedName>
        <fullName evidence="2">Sulfurtransferase</fullName>
    </submittedName>
</protein>
<dbReference type="PANTHER" id="PTHR43031">
    <property type="entry name" value="FAD-DEPENDENT OXIDOREDUCTASE"/>
    <property type="match status" value="1"/>
</dbReference>
<dbReference type="EMBL" id="JACSQK010000008">
    <property type="protein sequence ID" value="MBD7961965.1"/>
    <property type="molecule type" value="Genomic_DNA"/>
</dbReference>
<dbReference type="Gene3D" id="3.40.250.10">
    <property type="entry name" value="Rhodanese-like domain"/>
    <property type="match status" value="1"/>
</dbReference>
<dbReference type="PROSITE" id="PS50206">
    <property type="entry name" value="RHODANESE_3"/>
    <property type="match status" value="1"/>
</dbReference>
<comment type="caution">
    <text evidence="2">The sequence shown here is derived from an EMBL/GenBank/DDBJ whole genome shotgun (WGS) entry which is preliminary data.</text>
</comment>
<evidence type="ECO:0000259" key="1">
    <source>
        <dbReference type="PROSITE" id="PS50206"/>
    </source>
</evidence>
<sequence length="115" mass="12668">MFYQVRPSLLDEWLGQFDGGVSKPLVLDVREKWECQVASVAPSDKFELLCIPMGEITSRLNELDPDRPVACLCHHGARSMSVAAYLARAGFDAVANITGGIAAWSDERDPTVPQY</sequence>
<dbReference type="InterPro" id="IPR001763">
    <property type="entry name" value="Rhodanese-like_dom"/>
</dbReference>
<dbReference type="InterPro" id="IPR036873">
    <property type="entry name" value="Rhodanese-like_dom_sf"/>
</dbReference>
<name>A0ABR8SEV6_9BURK</name>
<dbReference type="RefSeq" id="WP_191724376.1">
    <property type="nucleotide sequence ID" value="NZ_JACSQK010000008.1"/>
</dbReference>
<dbReference type="Proteomes" id="UP000634919">
    <property type="component" value="Unassembled WGS sequence"/>
</dbReference>
<evidence type="ECO:0000313" key="3">
    <source>
        <dbReference type="Proteomes" id="UP000634919"/>
    </source>
</evidence>
<dbReference type="Pfam" id="PF00581">
    <property type="entry name" value="Rhodanese"/>
    <property type="match status" value="1"/>
</dbReference>
<organism evidence="2 3">
    <name type="scientific">Comamonas avium</name>
    <dbReference type="NCBI Taxonomy" id="2762231"/>
    <lineage>
        <taxon>Bacteria</taxon>
        <taxon>Pseudomonadati</taxon>
        <taxon>Pseudomonadota</taxon>
        <taxon>Betaproteobacteria</taxon>
        <taxon>Burkholderiales</taxon>
        <taxon>Comamonadaceae</taxon>
        <taxon>Comamonas</taxon>
    </lineage>
</organism>
<dbReference type="PANTHER" id="PTHR43031:SF17">
    <property type="entry name" value="SULFURTRANSFERASE YTWF-RELATED"/>
    <property type="match status" value="1"/>
</dbReference>
<proteinExistence type="predicted"/>
<dbReference type="SUPFAM" id="SSF52821">
    <property type="entry name" value="Rhodanese/Cell cycle control phosphatase"/>
    <property type="match status" value="1"/>
</dbReference>
<keyword evidence="3" id="KW-1185">Reference proteome</keyword>
<accession>A0ABR8SEV6</accession>